<keyword evidence="5" id="KW-0732">Signal</keyword>
<dbReference type="OrthoDB" id="1055097at2759"/>
<dbReference type="PANTHER" id="PTHR24369:SF211">
    <property type="entry name" value="LEUCINE-RICH REPEAT-CONTAINING PROTEIN 15-LIKE"/>
    <property type="match status" value="1"/>
</dbReference>
<evidence type="ECO:0000256" key="3">
    <source>
        <dbReference type="SAM" id="MobiDB-lite"/>
    </source>
</evidence>
<dbReference type="SMART" id="SM00365">
    <property type="entry name" value="LRR_SD22"/>
    <property type="match status" value="6"/>
</dbReference>
<evidence type="ECO:0000256" key="2">
    <source>
        <dbReference type="ARBA" id="ARBA00022737"/>
    </source>
</evidence>
<evidence type="ECO:0000256" key="5">
    <source>
        <dbReference type="SAM" id="SignalP"/>
    </source>
</evidence>
<dbReference type="PROSITE" id="PS51450">
    <property type="entry name" value="LRR"/>
    <property type="match status" value="6"/>
</dbReference>
<dbReference type="SUPFAM" id="SSF52047">
    <property type="entry name" value="RNI-like"/>
    <property type="match status" value="1"/>
</dbReference>
<proteinExistence type="predicted"/>
<feature type="chain" id="PRO_5020409273" description="LRRCT domain-containing protein" evidence="5">
    <location>
        <begin position="23"/>
        <end position="881"/>
    </location>
</feature>
<keyword evidence="4" id="KW-1133">Transmembrane helix</keyword>
<feature type="signal peptide" evidence="5">
    <location>
        <begin position="1"/>
        <end position="22"/>
    </location>
</feature>
<dbReference type="Proteomes" id="UP000298663">
    <property type="component" value="Unassembled WGS sequence"/>
</dbReference>
<reference evidence="6 7" key="2">
    <citation type="journal article" date="2019" name="G3 (Bethesda)">
        <title>Hybrid Assembly of the Genome of the Entomopathogenic Nematode Steinernema carpocapsae Identifies the X-Chromosome.</title>
        <authorList>
            <person name="Serra L."/>
            <person name="Macchietto M."/>
            <person name="Macias-Munoz A."/>
            <person name="McGill C.J."/>
            <person name="Rodriguez I.M."/>
            <person name="Rodriguez B."/>
            <person name="Murad R."/>
            <person name="Mortazavi A."/>
        </authorList>
    </citation>
    <scope>NUCLEOTIDE SEQUENCE [LARGE SCALE GENOMIC DNA]</scope>
    <source>
        <strain evidence="6 7">ALL</strain>
    </source>
</reference>
<dbReference type="FunFam" id="3.80.10.10:FF:001164">
    <property type="entry name" value="GH01279p"/>
    <property type="match status" value="1"/>
</dbReference>
<evidence type="ECO:0000256" key="4">
    <source>
        <dbReference type="SAM" id="Phobius"/>
    </source>
</evidence>
<comment type="caution">
    <text evidence="6">The sequence shown here is derived from an EMBL/GenBank/DDBJ whole genome shotgun (WGS) entry which is preliminary data.</text>
</comment>
<dbReference type="Pfam" id="PF13855">
    <property type="entry name" value="LRR_8"/>
    <property type="match status" value="3"/>
</dbReference>
<keyword evidence="2" id="KW-0677">Repeat</keyword>
<sequence>MRPPGVFVLPLLLLFFLQGVCCLAGCPAQLPQGCLCQKGQSSVRVLCRDLIKSAQIAEILTSLGAIRVDRLELRNVSGALEAPWPEARVGKLHLVGGEISDVPDGIFESLGAELTELAIQNASIKRFPTFGHLTQLTSLDLSGNLIEEVREEAIAGLERLRRLRLADNRICSMSTSVLTHSKTIIELLDLSGNCFATVPAQNLRNAVNLKFLDLSRNQVSAVNNFELMNVPELRELRLDSNRISSISAMALMNIPQLEVLNLRNNSLESVDSIKLQAFTRLTSLDFGYNRFTRIPSIHDLSRLQRIRMDHNRLEAVSTLAFSANPRLESIDLSSNQIASVSRNSFDSLDRLSVLQLADNRIESLYKGMFDGIRNLQQLSLKQNLISSIDPNTFDSIRHLVLLDLSKNSLSQIAAGTFAPFKSLFWLDLSENSIEHIEKDAFTFKVANILLHNNALQCDEAFHWLPEYLVINRVRTFLPLQPDIRCAGPENLANVRLKDVMIQVANETMASAPSTPQPQLLNNLFGALGINPAVMQTALQSSNLPTTPISPQNVQIRQMMQAAPSMIVAVPGIGNVDISKLSPDIIAYVLHGGQIPGIPKATLDEIVAEYKQKMVNSGAVNPATIQKLQNAPLNQGTLASPPSALIQPQPGSSASPLPNVPNLLSQLNGAILPTPGGNGTAAAPAFQIPPEAISLMRILPPGYDLSKIPVDVVNSIMKGQIPDFTALPKDLQAYLMANIDKFFPTLNNAAPNVTIEELLAKLPTIERPEVSTYAPYDISKIGNDLISDEDEGESARLRLYTAIGLGVVGVFSIAILAIFCVSVRRRRSLQNLIFEVDTQVPECKSMAAPTRSDQLASLGHNPFSSHFSPLRPTPVHPQSRYP</sequence>
<protein>
    <recommendedName>
        <fullName evidence="8">LRRCT domain-containing protein</fullName>
    </recommendedName>
</protein>
<dbReference type="InterPro" id="IPR032675">
    <property type="entry name" value="LRR_dom_sf"/>
</dbReference>
<evidence type="ECO:0000256" key="1">
    <source>
        <dbReference type="ARBA" id="ARBA00022614"/>
    </source>
</evidence>
<keyword evidence="4" id="KW-0812">Transmembrane</keyword>
<dbReference type="SUPFAM" id="SSF52058">
    <property type="entry name" value="L domain-like"/>
    <property type="match status" value="1"/>
</dbReference>
<dbReference type="EMBL" id="AZBU02000004">
    <property type="protein sequence ID" value="TKR80623.1"/>
    <property type="molecule type" value="Genomic_DNA"/>
</dbReference>
<gene>
    <name evidence="6" type="ORF">L596_014671</name>
</gene>
<evidence type="ECO:0000313" key="7">
    <source>
        <dbReference type="Proteomes" id="UP000298663"/>
    </source>
</evidence>
<dbReference type="InterPro" id="IPR001611">
    <property type="entry name" value="Leu-rich_rpt"/>
</dbReference>
<dbReference type="STRING" id="34508.A0A4U5NDH8"/>
<accession>A0A4U5NDH8</accession>
<feature type="compositionally biased region" description="Polar residues" evidence="3">
    <location>
        <begin position="648"/>
        <end position="657"/>
    </location>
</feature>
<name>A0A4U5NDH8_STECR</name>
<dbReference type="GO" id="GO:0005886">
    <property type="term" value="C:plasma membrane"/>
    <property type="evidence" value="ECO:0007669"/>
    <property type="project" value="TreeGrafter"/>
</dbReference>
<dbReference type="Gene3D" id="3.80.10.10">
    <property type="entry name" value="Ribonuclease Inhibitor"/>
    <property type="match status" value="3"/>
</dbReference>
<dbReference type="InterPro" id="IPR050541">
    <property type="entry name" value="LRR_TM_domain-containing"/>
</dbReference>
<dbReference type="PANTHER" id="PTHR24369">
    <property type="entry name" value="ANTIGEN BSP, PUTATIVE-RELATED"/>
    <property type="match status" value="1"/>
</dbReference>
<reference evidence="6 7" key="1">
    <citation type="journal article" date="2015" name="Genome Biol.">
        <title>Comparative genomics of Steinernema reveals deeply conserved gene regulatory networks.</title>
        <authorList>
            <person name="Dillman A.R."/>
            <person name="Macchietto M."/>
            <person name="Porter C.F."/>
            <person name="Rogers A."/>
            <person name="Williams B."/>
            <person name="Antoshechkin I."/>
            <person name="Lee M.M."/>
            <person name="Goodwin Z."/>
            <person name="Lu X."/>
            <person name="Lewis E.E."/>
            <person name="Goodrich-Blair H."/>
            <person name="Stock S.P."/>
            <person name="Adams B.J."/>
            <person name="Sternberg P.W."/>
            <person name="Mortazavi A."/>
        </authorList>
    </citation>
    <scope>NUCLEOTIDE SEQUENCE [LARGE SCALE GENOMIC DNA]</scope>
    <source>
        <strain evidence="6 7">ALL</strain>
    </source>
</reference>
<dbReference type="InterPro" id="IPR003591">
    <property type="entry name" value="Leu-rich_rpt_typical-subtyp"/>
</dbReference>
<dbReference type="SMART" id="SM00369">
    <property type="entry name" value="LRR_TYP"/>
    <property type="match status" value="11"/>
</dbReference>
<feature type="transmembrane region" description="Helical" evidence="4">
    <location>
        <begin position="798"/>
        <end position="820"/>
    </location>
</feature>
<keyword evidence="1" id="KW-0433">Leucine-rich repeat</keyword>
<keyword evidence="4" id="KW-0472">Membrane</keyword>
<evidence type="ECO:0008006" key="8">
    <source>
        <dbReference type="Google" id="ProtNLM"/>
    </source>
</evidence>
<evidence type="ECO:0000313" key="6">
    <source>
        <dbReference type="EMBL" id="TKR80623.1"/>
    </source>
</evidence>
<organism evidence="6 7">
    <name type="scientific">Steinernema carpocapsae</name>
    <name type="common">Entomopathogenic nematode</name>
    <dbReference type="NCBI Taxonomy" id="34508"/>
    <lineage>
        <taxon>Eukaryota</taxon>
        <taxon>Metazoa</taxon>
        <taxon>Ecdysozoa</taxon>
        <taxon>Nematoda</taxon>
        <taxon>Chromadorea</taxon>
        <taxon>Rhabditida</taxon>
        <taxon>Tylenchina</taxon>
        <taxon>Panagrolaimomorpha</taxon>
        <taxon>Strongyloidoidea</taxon>
        <taxon>Steinernematidae</taxon>
        <taxon>Steinernema</taxon>
    </lineage>
</organism>
<keyword evidence="7" id="KW-1185">Reference proteome</keyword>
<dbReference type="AlphaFoldDB" id="A0A4U5NDH8"/>
<feature type="region of interest" description="Disordered" evidence="3">
    <location>
        <begin position="638"/>
        <end position="657"/>
    </location>
</feature>